<evidence type="ECO:0008006" key="3">
    <source>
        <dbReference type="Google" id="ProtNLM"/>
    </source>
</evidence>
<name>A0A8T2QCQ5_CERRI</name>
<protein>
    <recommendedName>
        <fullName evidence="3">Vacuolar protein sorting-associated protein 62</fullName>
    </recommendedName>
</protein>
<evidence type="ECO:0000313" key="1">
    <source>
        <dbReference type="EMBL" id="KAH7281842.1"/>
    </source>
</evidence>
<sequence>MGLYFPLVGCGRDDDVQDCASLPSRFNLPSPLPKWPAGRAFAKGNLNIGELDMVEVTHFEKIWSTKRGGPSSKGVSFYKPISIPTGYHCLGYYCQDNTGVLDGWTLVAKERILFSHDSASEGTYEPLESHDLEARRRPLSSPVDYTLIWNTPQGKFNHSAFFWLPCAQDGYVPAGFVVTKTSEKPMISEVMCVRVDLTGDCKLTNMLWSYGSSNRPFNVWNVYPCKTGLDEKMISAGNFCCTTSKTVSNCVSPISCLKNAACVYQSMPTADQIHALMSTYGPVFYFHPDEKYLPSSVTWLFEQGALLYKKDKDEPERLSCDGCNLPVNSLDGEYWIGLPHGDAAESVKKGNLESAKAYVQVKPMLGGVYTDLVVWIYFPFNGPSTAKLALIDVSLGNIGEHVSDWEHVTLRISNLSGHLKKVYFAQHSGGMWVNASELEYAYGNNIAVYSSRNGHASYPHPGLVLQGNRCIGVGIRNDTAHSDCFLETSKNYHIISAEYLHLLGDHAPDEPNWLYYTCEWGPNILYNRRVKVDRLLGQLPERLRKSLKYLLRKFPNELSGQQGPTGPRRKDYWLGDERVKYHH</sequence>
<dbReference type="EMBL" id="CM035441">
    <property type="protein sequence ID" value="KAH7281842.1"/>
    <property type="molecule type" value="Genomic_DNA"/>
</dbReference>
<proteinExistence type="predicted"/>
<dbReference type="Pfam" id="PF06101">
    <property type="entry name" value="Vps62"/>
    <property type="match status" value="1"/>
</dbReference>
<dbReference type="InterPro" id="IPR009291">
    <property type="entry name" value="Vps62"/>
</dbReference>
<comment type="caution">
    <text evidence="1">The sequence shown here is derived from an EMBL/GenBank/DDBJ whole genome shotgun (WGS) entry which is preliminary data.</text>
</comment>
<evidence type="ECO:0000313" key="2">
    <source>
        <dbReference type="Proteomes" id="UP000825935"/>
    </source>
</evidence>
<dbReference type="OMA" id="WSIRPRH"/>
<dbReference type="OrthoDB" id="188042at2759"/>
<dbReference type="PANTHER" id="PTHR48166:SF3">
    <property type="entry name" value="DUF946 DOMAIN-CONTAINING PROTEIN"/>
    <property type="match status" value="1"/>
</dbReference>
<dbReference type="AlphaFoldDB" id="A0A8T2QCQ5"/>
<organism evidence="1 2">
    <name type="scientific">Ceratopteris richardii</name>
    <name type="common">Triangle waterfern</name>
    <dbReference type="NCBI Taxonomy" id="49495"/>
    <lineage>
        <taxon>Eukaryota</taxon>
        <taxon>Viridiplantae</taxon>
        <taxon>Streptophyta</taxon>
        <taxon>Embryophyta</taxon>
        <taxon>Tracheophyta</taxon>
        <taxon>Polypodiopsida</taxon>
        <taxon>Polypodiidae</taxon>
        <taxon>Polypodiales</taxon>
        <taxon>Pteridineae</taxon>
        <taxon>Pteridaceae</taxon>
        <taxon>Parkerioideae</taxon>
        <taxon>Ceratopteris</taxon>
    </lineage>
</organism>
<accession>A0A8T2QCQ5</accession>
<dbReference type="Proteomes" id="UP000825935">
    <property type="component" value="Chromosome 36"/>
</dbReference>
<gene>
    <name evidence="1" type="ORF">KP509_36G066000</name>
</gene>
<dbReference type="PANTHER" id="PTHR48166">
    <property type="entry name" value="EXPRESSED PROTEIN"/>
    <property type="match status" value="1"/>
</dbReference>
<keyword evidence="2" id="KW-1185">Reference proteome</keyword>
<reference evidence="1" key="1">
    <citation type="submission" date="2021-08" db="EMBL/GenBank/DDBJ databases">
        <title>WGS assembly of Ceratopteris richardii.</title>
        <authorList>
            <person name="Marchant D.B."/>
            <person name="Chen G."/>
            <person name="Jenkins J."/>
            <person name="Shu S."/>
            <person name="Leebens-Mack J."/>
            <person name="Grimwood J."/>
            <person name="Schmutz J."/>
            <person name="Soltis P."/>
            <person name="Soltis D."/>
            <person name="Chen Z.-H."/>
        </authorList>
    </citation>
    <scope>NUCLEOTIDE SEQUENCE</scope>
    <source>
        <strain evidence="1">Whitten #5841</strain>
        <tissue evidence="1">Leaf</tissue>
    </source>
</reference>